<dbReference type="AlphaFoldDB" id="A0A9E4NQ11"/>
<proteinExistence type="predicted"/>
<evidence type="ECO:0000313" key="2">
    <source>
        <dbReference type="Proteomes" id="UP000886674"/>
    </source>
</evidence>
<gene>
    <name evidence="1" type="ORF">JAY77_22070</name>
</gene>
<dbReference type="Proteomes" id="UP000886674">
    <property type="component" value="Unassembled WGS sequence"/>
</dbReference>
<protein>
    <submittedName>
        <fullName evidence="1">Uncharacterized protein</fullName>
    </submittedName>
</protein>
<sequence length="100" mass="10676">MVENSTNQPPDSTLKMLTASKKNGPKQAAAIVHPNSENSFEDKQIYGVAASTVDLNPLLCGLAISHNKPCGIPPPIEHQPVGAIPMNPSWGIIKRILLNV</sequence>
<name>A0A9E4NQ11_9GAMM</name>
<evidence type="ECO:0000313" key="1">
    <source>
        <dbReference type="EMBL" id="MCG7980819.1"/>
    </source>
</evidence>
<reference evidence="1" key="1">
    <citation type="journal article" date="2021" name="Proc. Natl. Acad. Sci. U.S.A.">
        <title>Global biogeography of chemosynthetic symbionts reveals both localized and globally distributed symbiont groups. .</title>
        <authorList>
            <person name="Osvatic J.T."/>
            <person name="Wilkins L.G.E."/>
            <person name="Leibrecht L."/>
            <person name="Leray M."/>
            <person name="Zauner S."/>
            <person name="Polzin J."/>
            <person name="Camacho Y."/>
            <person name="Gros O."/>
            <person name="van Gils J.A."/>
            <person name="Eisen J.A."/>
            <person name="Petersen J.M."/>
            <person name="Yuen B."/>
        </authorList>
    </citation>
    <scope>NUCLEOTIDE SEQUENCE</scope>
    <source>
        <strain evidence="1">MAGclacostrist055</strain>
    </source>
</reference>
<organism evidence="1 2">
    <name type="scientific">Candidatus Thiodiazotropha taylori</name>
    <dbReference type="NCBI Taxonomy" id="2792791"/>
    <lineage>
        <taxon>Bacteria</taxon>
        <taxon>Pseudomonadati</taxon>
        <taxon>Pseudomonadota</taxon>
        <taxon>Gammaproteobacteria</taxon>
        <taxon>Chromatiales</taxon>
        <taxon>Sedimenticolaceae</taxon>
        <taxon>Candidatus Thiodiazotropha</taxon>
    </lineage>
</organism>
<dbReference type="EMBL" id="JAEPCR010000160">
    <property type="protein sequence ID" value="MCG7980819.1"/>
    <property type="molecule type" value="Genomic_DNA"/>
</dbReference>
<accession>A0A9E4NQ11</accession>
<comment type="caution">
    <text evidence="1">The sequence shown here is derived from an EMBL/GenBank/DDBJ whole genome shotgun (WGS) entry which is preliminary data.</text>
</comment>